<name>A0A3P7VSV9_RODNA</name>
<sequence length="717" mass="81182">MKEREGELARVTNELLASKEELLLANEKVKSILSERSLQNGQLEAQRSESQRLESKITELTNHLGALKAEVSAMERQKERRTEELEELSRKVNDKQRALGDKRPSHAFTGFTTEVSFGGDGNPRSDSINSMSPQYDTEHHKLVEARNRMESLSREIGVRTAEIELLRSKKTQEMRLAETQLENINRELQLKVDELSTAKEELNSIRRERDRLNSEINSTRSSLHLTTDGIPTISRDITDLTQQLNNLRNDVSQHKDEIAKLEAKRKARKEEVDQLEKSLLDAKEELTLTQTRRQNAETQLALARQKGELLKGQLEVFEASVEVKQKLISDLCSSSESRIGAMEREIDRLVNSTQKIASEKAAAKNELTKLQDQVHARKNELEDIELKISSTRLRTSNSNPKLAKASDQLRAMNEKIASQKAEYERLTREVSERQAQFEKLKSLSAASDETTSRVEELENLLRIRDHKIETLTENNTKLMEDHSQIVSDLTSTRSQLEASQRACKKLKRRTAKELADLERVAEEQCCRASAFSEELALLRRNYAYLQARIAANEEISDRERKLQEALFAIKTEIASSNPSSNGINAALRRFSEIESLVRKSIHSPLNAINHNPLKSFSSVPQLSIPHCGSGESVREDQQIISPNPPIVSSKNLQTQSSSGIGSSITPHSSSEDRLMFLQEQTRRQLFNAQENLEIHQLRNPFEPAATSVTTVTTDTCP</sequence>
<dbReference type="InterPro" id="IPR053716">
    <property type="entry name" value="Flag_assembly_chemotaxis_eff"/>
</dbReference>
<feature type="compositionally biased region" description="Low complexity" evidence="2">
    <location>
        <begin position="653"/>
        <end position="668"/>
    </location>
</feature>
<feature type="region of interest" description="Disordered" evidence="2">
    <location>
        <begin position="641"/>
        <end position="669"/>
    </location>
</feature>
<accession>A0A3P7VSV9</accession>
<dbReference type="Gene3D" id="1.10.287.1490">
    <property type="match status" value="1"/>
</dbReference>
<feature type="compositionally biased region" description="Basic and acidic residues" evidence="2">
    <location>
        <begin position="74"/>
        <end position="104"/>
    </location>
</feature>
<evidence type="ECO:0000313" key="3">
    <source>
        <dbReference type="EMBL" id="VDO04465.1"/>
    </source>
</evidence>
<evidence type="ECO:0000313" key="4">
    <source>
        <dbReference type="Proteomes" id="UP000278807"/>
    </source>
</evidence>
<reference evidence="3 4" key="1">
    <citation type="submission" date="2018-11" db="EMBL/GenBank/DDBJ databases">
        <authorList>
            <consortium name="Pathogen Informatics"/>
        </authorList>
    </citation>
    <scope>NUCLEOTIDE SEQUENCE [LARGE SCALE GENOMIC DNA]</scope>
</reference>
<keyword evidence="1" id="KW-0175">Coiled coil</keyword>
<dbReference type="EMBL" id="UZAE01012304">
    <property type="protein sequence ID" value="VDO04465.1"/>
    <property type="molecule type" value="Genomic_DNA"/>
</dbReference>
<feature type="region of interest" description="Disordered" evidence="2">
    <location>
        <begin position="74"/>
        <end position="133"/>
    </location>
</feature>
<proteinExistence type="predicted"/>
<evidence type="ECO:0000256" key="1">
    <source>
        <dbReference type="SAM" id="Coils"/>
    </source>
</evidence>
<keyword evidence="4" id="KW-1185">Reference proteome</keyword>
<dbReference type="OrthoDB" id="6265693at2759"/>
<gene>
    <name evidence="3" type="ORF">HNAJ_LOCUS8489</name>
</gene>
<dbReference type="AlphaFoldDB" id="A0A3P7VSV9"/>
<feature type="coiled-coil region" evidence="1">
    <location>
        <begin position="353"/>
        <end position="523"/>
    </location>
</feature>
<feature type="coiled-coil region" evidence="1">
    <location>
        <begin position="135"/>
        <end position="299"/>
    </location>
</feature>
<feature type="compositionally biased region" description="Polar residues" evidence="2">
    <location>
        <begin position="124"/>
        <end position="133"/>
    </location>
</feature>
<dbReference type="SUPFAM" id="SSF57997">
    <property type="entry name" value="Tropomyosin"/>
    <property type="match status" value="1"/>
</dbReference>
<organism evidence="3 4">
    <name type="scientific">Rodentolepis nana</name>
    <name type="common">Dwarf tapeworm</name>
    <name type="synonym">Hymenolepis nana</name>
    <dbReference type="NCBI Taxonomy" id="102285"/>
    <lineage>
        <taxon>Eukaryota</taxon>
        <taxon>Metazoa</taxon>
        <taxon>Spiralia</taxon>
        <taxon>Lophotrochozoa</taxon>
        <taxon>Platyhelminthes</taxon>
        <taxon>Cestoda</taxon>
        <taxon>Eucestoda</taxon>
        <taxon>Cyclophyllidea</taxon>
        <taxon>Hymenolepididae</taxon>
        <taxon>Rodentolepis</taxon>
    </lineage>
</organism>
<dbReference type="Gene3D" id="1.10.287.1700">
    <property type="match status" value="1"/>
</dbReference>
<dbReference type="PANTHER" id="PTHR18937">
    <property type="entry name" value="STRUCTURAL MAINTENANCE OF CHROMOSOMES SMC FAMILY MEMBER"/>
    <property type="match status" value="1"/>
</dbReference>
<protein>
    <submittedName>
        <fullName evidence="3">Uncharacterized protein</fullName>
    </submittedName>
</protein>
<feature type="compositionally biased region" description="Polar residues" evidence="2">
    <location>
        <begin position="641"/>
        <end position="652"/>
    </location>
</feature>
<evidence type="ECO:0000256" key="2">
    <source>
        <dbReference type="SAM" id="MobiDB-lite"/>
    </source>
</evidence>
<dbReference type="Proteomes" id="UP000278807">
    <property type="component" value="Unassembled WGS sequence"/>
</dbReference>